<protein>
    <submittedName>
        <fullName evidence="1">Uncharacterized protein</fullName>
    </submittedName>
</protein>
<dbReference type="GeneID" id="98148543"/>
<accession>A0ABR4LK06</accession>
<sequence length="148" mass="15701">MALRIPIPAVLCGRLTTVGKAVSQSLRPEFEVIHFINSPAAAHAELPRLFAGQHPQPAAPNDIGTANFAQPPRVVIFGRGYSPEFARELKSATADSVQMPVAWVAGEPSKAPSAPPAPGYTEKLAGEVKGVLATWMEEGGLQDAFILY</sequence>
<gene>
    <name evidence="1" type="ORF">BJX67DRAFT_383475</name>
</gene>
<dbReference type="RefSeq" id="XP_070883826.1">
    <property type="nucleotide sequence ID" value="XM_071033471.1"/>
</dbReference>
<evidence type="ECO:0000313" key="2">
    <source>
        <dbReference type="Proteomes" id="UP001610432"/>
    </source>
</evidence>
<keyword evidence="2" id="KW-1185">Reference proteome</keyword>
<comment type="caution">
    <text evidence="1">The sequence shown here is derived from an EMBL/GenBank/DDBJ whole genome shotgun (WGS) entry which is preliminary data.</text>
</comment>
<name>A0ABR4LK06_9EURO</name>
<dbReference type="Proteomes" id="UP001610432">
    <property type="component" value="Unassembled WGS sequence"/>
</dbReference>
<organism evidence="1 2">
    <name type="scientific">Aspergillus lucknowensis</name>
    <dbReference type="NCBI Taxonomy" id="176173"/>
    <lineage>
        <taxon>Eukaryota</taxon>
        <taxon>Fungi</taxon>
        <taxon>Dikarya</taxon>
        <taxon>Ascomycota</taxon>
        <taxon>Pezizomycotina</taxon>
        <taxon>Eurotiomycetes</taxon>
        <taxon>Eurotiomycetidae</taxon>
        <taxon>Eurotiales</taxon>
        <taxon>Aspergillaceae</taxon>
        <taxon>Aspergillus</taxon>
        <taxon>Aspergillus subgen. Nidulantes</taxon>
    </lineage>
</organism>
<evidence type="ECO:0000313" key="1">
    <source>
        <dbReference type="EMBL" id="KAL2864847.1"/>
    </source>
</evidence>
<proteinExistence type="predicted"/>
<reference evidence="1 2" key="1">
    <citation type="submission" date="2024-07" db="EMBL/GenBank/DDBJ databases">
        <title>Section-level genome sequencing and comparative genomics of Aspergillus sections Usti and Cavernicolus.</title>
        <authorList>
            <consortium name="Lawrence Berkeley National Laboratory"/>
            <person name="Nybo J.L."/>
            <person name="Vesth T.C."/>
            <person name="Theobald S."/>
            <person name="Frisvad J.C."/>
            <person name="Larsen T.O."/>
            <person name="Kjaerboelling I."/>
            <person name="Rothschild-Mancinelli K."/>
            <person name="Lyhne E.K."/>
            <person name="Kogle M.E."/>
            <person name="Barry K."/>
            <person name="Clum A."/>
            <person name="Na H."/>
            <person name="Ledsgaard L."/>
            <person name="Lin J."/>
            <person name="Lipzen A."/>
            <person name="Kuo A."/>
            <person name="Riley R."/>
            <person name="Mondo S."/>
            <person name="Labutti K."/>
            <person name="Haridas S."/>
            <person name="Pangalinan J."/>
            <person name="Salamov A.A."/>
            <person name="Simmons B.A."/>
            <person name="Magnuson J.K."/>
            <person name="Chen J."/>
            <person name="Drula E."/>
            <person name="Henrissat B."/>
            <person name="Wiebenga A."/>
            <person name="Lubbers R.J."/>
            <person name="Gomes A.C."/>
            <person name="Macurrencykelacurrency M.R."/>
            <person name="Stajich J."/>
            <person name="Grigoriev I.V."/>
            <person name="Mortensen U.H."/>
            <person name="De Vries R.P."/>
            <person name="Baker S.E."/>
            <person name="Andersen M.R."/>
        </authorList>
    </citation>
    <scope>NUCLEOTIDE SEQUENCE [LARGE SCALE GENOMIC DNA]</scope>
    <source>
        <strain evidence="1 2">CBS 449.75</strain>
    </source>
</reference>
<dbReference type="EMBL" id="JBFXLQ010000037">
    <property type="protein sequence ID" value="KAL2864847.1"/>
    <property type="molecule type" value="Genomic_DNA"/>
</dbReference>